<proteinExistence type="predicted"/>
<evidence type="ECO:0000313" key="3">
    <source>
        <dbReference type="Proteomes" id="UP000291072"/>
    </source>
</evidence>
<feature type="transmembrane region" description="Helical" evidence="1">
    <location>
        <begin position="7"/>
        <end position="31"/>
    </location>
</feature>
<evidence type="ECO:0000313" key="2">
    <source>
        <dbReference type="EMBL" id="TCG12113.1"/>
    </source>
</evidence>
<sequence length="136" mass="14862">MRKRLIATGVLSIIVTILTIIGMVFIIKQVIESIDSVNSGVKVETKYFHANWTGTILCGVAGIFNIPLLVLGVIMLIKRKPNDPAASLILFTAIFAICGLTIISSVTSFLALAKIDKSNREETKEESKEEPKEELS</sequence>
<dbReference type="RefSeq" id="WP_131613066.1">
    <property type="nucleotide sequence ID" value="NZ_PSZP01000001.1"/>
</dbReference>
<organism evidence="2 3">
    <name type="scientific">Mycoplasma todarodis</name>
    <dbReference type="NCBI Taxonomy" id="1937191"/>
    <lineage>
        <taxon>Bacteria</taxon>
        <taxon>Bacillati</taxon>
        <taxon>Mycoplasmatota</taxon>
        <taxon>Mollicutes</taxon>
        <taxon>Mycoplasmataceae</taxon>
        <taxon>Mycoplasma</taxon>
    </lineage>
</organism>
<accession>A0A4R0XT89</accession>
<protein>
    <recommendedName>
        <fullName evidence="4">DUF4064 domain-containing protein</fullName>
    </recommendedName>
</protein>
<dbReference type="EMBL" id="PSZP01000001">
    <property type="protein sequence ID" value="TCG12113.1"/>
    <property type="molecule type" value="Genomic_DNA"/>
</dbReference>
<dbReference type="AlphaFoldDB" id="A0A4R0XT89"/>
<reference evidence="2 3" key="1">
    <citation type="submission" date="2018-02" db="EMBL/GenBank/DDBJ databases">
        <title>Mycoplasma marinum and Mycoplasma todarodis sp. nov., moderately halophilic and psychrotolerant mycoplasmas isolated from cephalopods.</title>
        <authorList>
            <person name="Viver T."/>
        </authorList>
    </citation>
    <scope>NUCLEOTIDE SEQUENCE [LARGE SCALE GENOMIC DNA]</scope>
    <source>
        <strain evidence="2 3">5H</strain>
    </source>
</reference>
<keyword evidence="1" id="KW-0472">Membrane</keyword>
<evidence type="ECO:0008006" key="4">
    <source>
        <dbReference type="Google" id="ProtNLM"/>
    </source>
</evidence>
<keyword evidence="1" id="KW-0812">Transmembrane</keyword>
<comment type="caution">
    <text evidence="2">The sequence shown here is derived from an EMBL/GenBank/DDBJ whole genome shotgun (WGS) entry which is preliminary data.</text>
</comment>
<dbReference type="Proteomes" id="UP000291072">
    <property type="component" value="Unassembled WGS sequence"/>
</dbReference>
<gene>
    <name evidence="2" type="ORF">C4B25_00260</name>
</gene>
<keyword evidence="1" id="KW-1133">Transmembrane helix</keyword>
<keyword evidence="3" id="KW-1185">Reference proteome</keyword>
<feature type="transmembrane region" description="Helical" evidence="1">
    <location>
        <begin position="51"/>
        <end position="76"/>
    </location>
</feature>
<feature type="transmembrane region" description="Helical" evidence="1">
    <location>
        <begin position="88"/>
        <end position="113"/>
    </location>
</feature>
<evidence type="ECO:0000256" key="1">
    <source>
        <dbReference type="SAM" id="Phobius"/>
    </source>
</evidence>
<name>A0A4R0XT89_9MOLU</name>